<organism evidence="2 3">
    <name type="scientific">Xenopus laevis</name>
    <name type="common">African clawed frog</name>
    <dbReference type="NCBI Taxonomy" id="8355"/>
    <lineage>
        <taxon>Eukaryota</taxon>
        <taxon>Metazoa</taxon>
        <taxon>Chordata</taxon>
        <taxon>Craniata</taxon>
        <taxon>Vertebrata</taxon>
        <taxon>Euteleostomi</taxon>
        <taxon>Amphibia</taxon>
        <taxon>Batrachia</taxon>
        <taxon>Anura</taxon>
        <taxon>Pipoidea</taxon>
        <taxon>Pipidae</taxon>
        <taxon>Xenopodinae</taxon>
        <taxon>Xenopus</taxon>
        <taxon>Xenopus</taxon>
    </lineage>
</organism>
<feature type="compositionally biased region" description="Basic and acidic residues" evidence="1">
    <location>
        <begin position="126"/>
        <end position="138"/>
    </location>
</feature>
<evidence type="ECO:0000256" key="1">
    <source>
        <dbReference type="SAM" id="MobiDB-lite"/>
    </source>
</evidence>
<feature type="region of interest" description="Disordered" evidence="1">
    <location>
        <begin position="126"/>
        <end position="188"/>
    </location>
</feature>
<dbReference type="Proteomes" id="UP000694892">
    <property type="component" value="Chromosome 5S"/>
</dbReference>
<gene>
    <name evidence="2" type="ORF">XELAEV_18030258mg</name>
</gene>
<protein>
    <submittedName>
        <fullName evidence="2">Uncharacterized protein</fullName>
    </submittedName>
</protein>
<name>A0A974HIE9_XENLA</name>
<sequence>MDWDPFSHHRNSGHRNKQGTEAVREIDRRLTRWELQQPETLAKDTQTEAAEQHVEAEWVIPASTTELVTSDTVAADTVKADVAPTNELPVGRGHRATATRTTRGGRFEITVRPEIHNAIQRVDSWLKPKSQESEKASWVEDCEAEYPEPPPPTPGPAPTPEVIIPEGPVSGEELPTEPEESVSSSSLVVPSEDLPKKFQSYLKIHDESTYWVLPGKAAQKEFRAISKVQCKINLEVSKRWSYYMPYAPEAVCIEVENNLDSWVQQDILSFLKLTEHSLVHPDSITRKLANSAFEDAWQGRTVLRHYVRSISKRVPESHLSIDVPMEVGGTVEKPHPGYYTSFAHTMMWFTRMI</sequence>
<feature type="compositionally biased region" description="Pro residues" evidence="1">
    <location>
        <begin position="147"/>
        <end position="159"/>
    </location>
</feature>
<dbReference type="EMBL" id="CM004475">
    <property type="protein sequence ID" value="OCT79159.1"/>
    <property type="molecule type" value="Genomic_DNA"/>
</dbReference>
<proteinExistence type="predicted"/>
<accession>A0A974HIE9</accession>
<reference evidence="3" key="1">
    <citation type="journal article" date="2016" name="Nature">
        <title>Genome evolution in the allotetraploid frog Xenopus laevis.</title>
        <authorList>
            <person name="Session A.M."/>
            <person name="Uno Y."/>
            <person name="Kwon T."/>
            <person name="Chapman J.A."/>
            <person name="Toyoda A."/>
            <person name="Takahashi S."/>
            <person name="Fukui A."/>
            <person name="Hikosaka A."/>
            <person name="Suzuki A."/>
            <person name="Kondo M."/>
            <person name="van Heeringen S.J."/>
            <person name="Quigley I."/>
            <person name="Heinz S."/>
            <person name="Ogino H."/>
            <person name="Ochi H."/>
            <person name="Hellsten U."/>
            <person name="Lyons J.B."/>
            <person name="Simakov O."/>
            <person name="Putnam N."/>
            <person name="Stites J."/>
            <person name="Kuroki Y."/>
            <person name="Tanaka T."/>
            <person name="Michiue T."/>
            <person name="Watanabe M."/>
            <person name="Bogdanovic O."/>
            <person name="Lister R."/>
            <person name="Georgiou G."/>
            <person name="Paranjpe S.S."/>
            <person name="van Kruijsbergen I."/>
            <person name="Shu S."/>
            <person name="Carlson J."/>
            <person name="Kinoshita T."/>
            <person name="Ohta Y."/>
            <person name="Mawaribuchi S."/>
            <person name="Jenkins J."/>
            <person name="Grimwood J."/>
            <person name="Schmutz J."/>
            <person name="Mitros T."/>
            <person name="Mozaffari S.V."/>
            <person name="Suzuki Y."/>
            <person name="Haramoto Y."/>
            <person name="Yamamoto T.S."/>
            <person name="Takagi C."/>
            <person name="Heald R."/>
            <person name="Miller K."/>
            <person name="Haudenschild C."/>
            <person name="Kitzman J."/>
            <person name="Nakayama T."/>
            <person name="Izutsu Y."/>
            <person name="Robert J."/>
            <person name="Fortriede J."/>
            <person name="Burns K."/>
            <person name="Lotay V."/>
            <person name="Karimi K."/>
            <person name="Yasuoka Y."/>
            <person name="Dichmann D.S."/>
            <person name="Flajnik M.F."/>
            <person name="Houston D.W."/>
            <person name="Shendure J."/>
            <person name="DuPasquier L."/>
            <person name="Vize P.D."/>
            <person name="Zorn A.M."/>
            <person name="Ito M."/>
            <person name="Marcotte E.M."/>
            <person name="Wallingford J.B."/>
            <person name="Ito Y."/>
            <person name="Asashima M."/>
            <person name="Ueno N."/>
            <person name="Matsuda Y."/>
            <person name="Veenstra G.J."/>
            <person name="Fujiyama A."/>
            <person name="Harland R.M."/>
            <person name="Taira M."/>
            <person name="Rokhsar D.S."/>
        </authorList>
    </citation>
    <scope>NUCLEOTIDE SEQUENCE [LARGE SCALE GENOMIC DNA]</scope>
    <source>
        <strain evidence="3">J</strain>
    </source>
</reference>
<feature type="compositionally biased region" description="Basic residues" evidence="1">
    <location>
        <begin position="8"/>
        <end position="17"/>
    </location>
</feature>
<feature type="region of interest" description="Disordered" evidence="1">
    <location>
        <begin position="1"/>
        <end position="23"/>
    </location>
</feature>
<dbReference type="AlphaFoldDB" id="A0A974HIE9"/>
<evidence type="ECO:0000313" key="3">
    <source>
        <dbReference type="Proteomes" id="UP000694892"/>
    </source>
</evidence>
<evidence type="ECO:0000313" key="2">
    <source>
        <dbReference type="EMBL" id="OCT79159.1"/>
    </source>
</evidence>